<feature type="compositionally biased region" description="Basic and acidic residues" evidence="1">
    <location>
        <begin position="119"/>
        <end position="136"/>
    </location>
</feature>
<keyword evidence="2" id="KW-0472">Membrane</keyword>
<evidence type="ECO:0000313" key="4">
    <source>
        <dbReference type="Proteomes" id="UP000582646"/>
    </source>
</evidence>
<feature type="compositionally biased region" description="Basic and acidic residues" evidence="1">
    <location>
        <begin position="438"/>
        <end position="456"/>
    </location>
</feature>
<gene>
    <name evidence="3" type="ORF">HF999_12035</name>
</gene>
<sequence length="456" mass="48817">MAVGRSRLARVIGPILIFVGALLITSAIAGPVYVAGKLTTIPLNLDITTVARSEKPADSQADAQFPARQLDLCSFNKPKAVVNDVSVTTQTRTLVTSPSDKTTMTVQSGMSMVVPSIKTKGEPRHPELTGAAKNERPCDDGLVQAWLDRVSLDRETGKPTDKISEATYSPGESAPAVKITGREGLQYRFPAGTKQDGGYSFFDLVTRKNVGLKFVEEKEVSGTNTLHFQGTQDWVDLSTIRDSSDATLGTVLTKTAGWWGIEGPGVDAKEDITLNRWAKTAVDLWVDPKSGIIVDQSLHYTQQFRTPAQVSPNTAKPVRDFHLEVFNAQQRWVDATVRSQAEAAKSAQNRIAIAKYVVPVAGGVLGVIALGLGAFALLLGRRAAPAAGGRTRGGSYDGAAPSAPLDDDPTARYGGDDPTTPLGSDGDPATEAFSAQPRPDESRTEAIDFRNRDDQR</sequence>
<protein>
    <submittedName>
        <fullName evidence="3">DUF3068 domain-containing protein</fullName>
    </submittedName>
</protein>
<dbReference type="InterPro" id="IPR021424">
    <property type="entry name" value="PorA"/>
</dbReference>
<feature type="region of interest" description="Disordered" evidence="1">
    <location>
        <begin position="387"/>
        <end position="456"/>
    </location>
</feature>
<dbReference type="Pfam" id="PF11271">
    <property type="entry name" value="PorA"/>
    <property type="match status" value="1"/>
</dbReference>
<evidence type="ECO:0000313" key="3">
    <source>
        <dbReference type="EMBL" id="NKY19097.1"/>
    </source>
</evidence>
<feature type="region of interest" description="Disordered" evidence="1">
    <location>
        <begin position="117"/>
        <end position="136"/>
    </location>
</feature>
<organism evidence="3 4">
    <name type="scientific">Tsukamurella spumae</name>
    <dbReference type="NCBI Taxonomy" id="44753"/>
    <lineage>
        <taxon>Bacteria</taxon>
        <taxon>Bacillati</taxon>
        <taxon>Actinomycetota</taxon>
        <taxon>Actinomycetes</taxon>
        <taxon>Mycobacteriales</taxon>
        <taxon>Tsukamurellaceae</taxon>
        <taxon>Tsukamurella</taxon>
    </lineage>
</organism>
<evidence type="ECO:0000256" key="1">
    <source>
        <dbReference type="SAM" id="MobiDB-lite"/>
    </source>
</evidence>
<comment type="caution">
    <text evidence="3">The sequence shown here is derived from an EMBL/GenBank/DDBJ whole genome shotgun (WGS) entry which is preliminary data.</text>
</comment>
<proteinExistence type="predicted"/>
<keyword evidence="2" id="KW-1133">Transmembrane helix</keyword>
<feature type="transmembrane region" description="Helical" evidence="2">
    <location>
        <begin position="12"/>
        <end position="34"/>
    </location>
</feature>
<accession>A0A846X0M6</accession>
<feature type="transmembrane region" description="Helical" evidence="2">
    <location>
        <begin position="356"/>
        <end position="380"/>
    </location>
</feature>
<name>A0A846X0M6_9ACTN</name>
<evidence type="ECO:0000256" key="2">
    <source>
        <dbReference type="SAM" id="Phobius"/>
    </source>
</evidence>
<keyword evidence="4" id="KW-1185">Reference proteome</keyword>
<dbReference type="EMBL" id="JAAXOQ010000014">
    <property type="protein sequence ID" value="NKY19097.1"/>
    <property type="molecule type" value="Genomic_DNA"/>
</dbReference>
<keyword evidence="2" id="KW-0812">Transmembrane</keyword>
<dbReference type="Proteomes" id="UP000582646">
    <property type="component" value="Unassembled WGS sequence"/>
</dbReference>
<reference evidence="3 4" key="1">
    <citation type="submission" date="2020-04" db="EMBL/GenBank/DDBJ databases">
        <title>MicrobeNet Type strains.</title>
        <authorList>
            <person name="Nicholson A.C."/>
        </authorList>
    </citation>
    <scope>NUCLEOTIDE SEQUENCE [LARGE SCALE GENOMIC DNA]</scope>
    <source>
        <strain evidence="3 4">DSM 44113</strain>
    </source>
</reference>
<dbReference type="RefSeq" id="WP_168546105.1">
    <property type="nucleotide sequence ID" value="NZ_BAAAKS010000014.1"/>
</dbReference>
<dbReference type="AlphaFoldDB" id="A0A846X0M6"/>